<proteinExistence type="predicted"/>
<evidence type="ECO:0000313" key="1">
    <source>
        <dbReference type="EMBL" id="CAK0819264.1"/>
    </source>
</evidence>
<sequence>MHALPPCKISTDDEGRERWSGALAGGGRMRTCGDASGAEEDLGLETHAAHHVMTRRSEPRIEKFGGEELRVARGSGLVDLLTKACSEEGPNFCKHPALAELRAKAR</sequence>
<organism evidence="1 2">
    <name type="scientific">Prorocentrum cordatum</name>
    <dbReference type="NCBI Taxonomy" id="2364126"/>
    <lineage>
        <taxon>Eukaryota</taxon>
        <taxon>Sar</taxon>
        <taxon>Alveolata</taxon>
        <taxon>Dinophyceae</taxon>
        <taxon>Prorocentrales</taxon>
        <taxon>Prorocentraceae</taxon>
        <taxon>Prorocentrum</taxon>
    </lineage>
</organism>
<dbReference type="EMBL" id="CAUYUJ010006991">
    <property type="protein sequence ID" value="CAK0819264.1"/>
    <property type="molecule type" value="Genomic_DNA"/>
</dbReference>
<dbReference type="Proteomes" id="UP001189429">
    <property type="component" value="Unassembled WGS sequence"/>
</dbReference>
<protein>
    <submittedName>
        <fullName evidence="1">Uncharacterized protein</fullName>
    </submittedName>
</protein>
<comment type="caution">
    <text evidence="1">The sequence shown here is derived from an EMBL/GenBank/DDBJ whole genome shotgun (WGS) entry which is preliminary data.</text>
</comment>
<reference evidence="1" key="1">
    <citation type="submission" date="2023-10" db="EMBL/GenBank/DDBJ databases">
        <authorList>
            <person name="Chen Y."/>
            <person name="Shah S."/>
            <person name="Dougan E. K."/>
            <person name="Thang M."/>
            <person name="Chan C."/>
        </authorList>
    </citation>
    <scope>NUCLEOTIDE SEQUENCE [LARGE SCALE GENOMIC DNA]</scope>
</reference>
<keyword evidence="2" id="KW-1185">Reference proteome</keyword>
<accession>A0ABN9RJG9</accession>
<gene>
    <name evidence="1" type="ORF">PCOR1329_LOCUS21291</name>
</gene>
<evidence type="ECO:0000313" key="2">
    <source>
        <dbReference type="Proteomes" id="UP001189429"/>
    </source>
</evidence>
<name>A0ABN9RJG9_9DINO</name>